<dbReference type="InterPro" id="IPR052046">
    <property type="entry name" value="GH57_Enzymes"/>
</dbReference>
<dbReference type="EC" id="3.2.1.1" evidence="7"/>
<dbReference type="GO" id="GO:0005975">
    <property type="term" value="P:carbohydrate metabolic process"/>
    <property type="evidence" value="ECO:0007669"/>
    <property type="project" value="InterPro"/>
</dbReference>
<accession>A1RT78</accession>
<keyword evidence="7" id="KW-0326">Glycosidase</keyword>
<sequence length="994" mass="112124">MAYYMRRIILFLVLALFLLAQPMNIIFVFHNHQPWYIDLEKGELLLPWVRIHSVGNYLKVPLLVNQSGVSVAYTLSGSLIEQINWYANRTYVDARYKISQKIAEGKPLTLEEKYSMLLVPGGFFDINWQNIVYKHPRYTVLLGIRNDAFSKCPPGNITCIVSRFSEQDFIDLATLFNLLWIDPYIARQYPDVWAMRNKTSFTRNDLKRVLEVHMDLISKVLPLYRALAQQKRVELVLVPYSHPLMPLLADMGALEDLKVHIRLSQNLFERYLGVSPTGVWPPEQAVNDDVLRLFTESGFLWTITDEDVLKATMPGASHFGLYYVDYGGRRIYVFFRDKTLSDGLGFRYASMKPEEALADFMNYLKRVPRDECSVVVVALDGENPWENYPNFGDDFLIKFFGGLAQLEKNGTIKLWKPTDFVKRCSEKATPLPQREFEYFNLKVDISVYTSIRDLPTRIVQGRIAEGSWSSGGSLAIWIGDVDENVWWMWLKKAREDVGLNLKWDVLFPLLVAEASDWPFWYGGEMGSPQTFDPVAKSALIAFYRRAGLQPPMYLFSLAYPGGTPREIVGRGDGKVALYEGLTVYVNTTHIWIEGAGCGVVYFSNPTLPRSPYFFRGAVYGIHGEKLHIYADMAIDSCNNTVYLSDGGKFYPVGKAARSYFIGAQPGDKLYVEFNGLVYVLTIPESPVQQKLLMEVADPPGDDFGTGKYRYPKNPVFKPGVFDLLGFTLYDLGDRLRFMFRVREFGGNPWSGPAGFSLQFFHVYINRGRGERNDTLGLGVTLCKEAMWDVALLIGPGWSGGNRIVYSDGSFIDDAMAIRPGPNNTIVADVPKKYIGEFEKSWKLTVFLTSWDGYGPDNIRRFGVVEDEWTVGGADAAAVLAGVAPRVFDVLAPTVDAQVRALTSYKVSRLPNGTYVGAPASVCIFYTQEKPAATITATITTTVTQTSRETVTTTQYLTETQKETVREVNWVATAIVSVLAFILGLTPSLLAKRER</sequence>
<proteinExistence type="inferred from homology"/>
<protein>
    <submittedName>
        <fullName evidence="7">Alpha-amylase / pullulanase</fullName>
        <ecNumber evidence="7">3.2.1.1</ecNumber>
        <ecNumber evidence="7">3.2.1.41</ecNumber>
    </submittedName>
</protein>
<feature type="transmembrane region" description="Helical" evidence="4">
    <location>
        <begin position="969"/>
        <end position="990"/>
    </location>
</feature>
<evidence type="ECO:0000259" key="6">
    <source>
        <dbReference type="Pfam" id="PF09985"/>
    </source>
</evidence>
<evidence type="ECO:0000313" key="7">
    <source>
        <dbReference type="EMBL" id="ABL88160.1"/>
    </source>
</evidence>
<keyword evidence="8" id="KW-1185">Reference proteome</keyword>
<feature type="domain" description="Glycoside hydrolase family 57 N-terminal" evidence="5">
    <location>
        <begin position="26"/>
        <end position="428"/>
    </location>
</feature>
<dbReference type="Pfam" id="PF09985">
    <property type="entry name" value="Glucodextran_C"/>
    <property type="match status" value="1"/>
</dbReference>
<dbReference type="InterPro" id="IPR019248">
    <property type="entry name" value="Glucodextran_C"/>
</dbReference>
<dbReference type="EMBL" id="CP000504">
    <property type="protein sequence ID" value="ABL88160.1"/>
    <property type="molecule type" value="Genomic_DNA"/>
</dbReference>
<dbReference type="InterPro" id="IPR011330">
    <property type="entry name" value="Glyco_hydro/deAcase_b/a-brl"/>
</dbReference>
<dbReference type="Proteomes" id="UP000002595">
    <property type="component" value="Chromosome"/>
</dbReference>
<dbReference type="PANTHER" id="PTHR36306">
    <property type="entry name" value="ALPHA-AMYLASE-RELATED-RELATED"/>
    <property type="match status" value="1"/>
</dbReference>
<dbReference type="KEGG" id="pis:Pisl_0985"/>
<dbReference type="CDD" id="cd10796">
    <property type="entry name" value="GH57N_APU"/>
    <property type="match status" value="1"/>
</dbReference>
<dbReference type="PANTHER" id="PTHR36306:SF1">
    <property type="entry name" value="ALPHA-AMYLASE-RELATED"/>
    <property type="match status" value="1"/>
</dbReference>
<dbReference type="InterPro" id="IPR004300">
    <property type="entry name" value="Glyco_hydro_57_N"/>
</dbReference>
<dbReference type="eggNOG" id="arCOG03771">
    <property type="taxonomic scope" value="Archaea"/>
</dbReference>
<feature type="domain" description="Glucodextranase-like C-terminal" evidence="6">
    <location>
        <begin position="693"/>
        <end position="907"/>
    </location>
</feature>
<evidence type="ECO:0000313" key="8">
    <source>
        <dbReference type="Proteomes" id="UP000002595"/>
    </source>
</evidence>
<dbReference type="STRING" id="384616.Pisl_0985"/>
<dbReference type="AlphaFoldDB" id="A1RT78"/>
<evidence type="ECO:0000256" key="2">
    <source>
        <dbReference type="ARBA" id="ARBA00023277"/>
    </source>
</evidence>
<evidence type="ECO:0000256" key="4">
    <source>
        <dbReference type="SAM" id="Phobius"/>
    </source>
</evidence>
<evidence type="ECO:0000256" key="1">
    <source>
        <dbReference type="ARBA" id="ARBA00006821"/>
    </source>
</evidence>
<dbReference type="CDD" id="cd09626">
    <property type="entry name" value="DOMON_glucodextranase_like"/>
    <property type="match status" value="1"/>
</dbReference>
<dbReference type="GO" id="GO:0051060">
    <property type="term" value="F:pullulanase activity"/>
    <property type="evidence" value="ECO:0007669"/>
    <property type="project" value="UniProtKB-EC"/>
</dbReference>
<dbReference type="EC" id="3.2.1.41" evidence="7"/>
<keyword evidence="4" id="KW-1133">Transmembrane helix</keyword>
<dbReference type="GO" id="GO:0004556">
    <property type="term" value="F:alpha-amylase activity"/>
    <property type="evidence" value="ECO:0007669"/>
    <property type="project" value="UniProtKB-EC"/>
</dbReference>
<dbReference type="Pfam" id="PF03065">
    <property type="entry name" value="Glyco_hydro_57"/>
    <property type="match status" value="1"/>
</dbReference>
<name>A1RT78_PYRIL</name>
<keyword evidence="4" id="KW-0812">Transmembrane</keyword>
<keyword evidence="2 3" id="KW-0119">Carbohydrate metabolism</keyword>
<evidence type="ECO:0000256" key="3">
    <source>
        <dbReference type="RuleBase" id="RU361196"/>
    </source>
</evidence>
<dbReference type="Gene3D" id="3.20.110.10">
    <property type="entry name" value="Glycoside hydrolase 38, N terminal domain"/>
    <property type="match status" value="1"/>
</dbReference>
<keyword evidence="4" id="KW-0472">Membrane</keyword>
<organism evidence="7 8">
    <name type="scientific">Pyrobaculum islandicum (strain DSM 4184 / JCM 9189 / GEO3)</name>
    <dbReference type="NCBI Taxonomy" id="384616"/>
    <lineage>
        <taxon>Archaea</taxon>
        <taxon>Thermoproteota</taxon>
        <taxon>Thermoprotei</taxon>
        <taxon>Thermoproteales</taxon>
        <taxon>Thermoproteaceae</taxon>
        <taxon>Pyrobaculum</taxon>
    </lineage>
</organism>
<dbReference type="CAZy" id="GH57">
    <property type="family name" value="Glycoside Hydrolase Family 57"/>
</dbReference>
<dbReference type="HOGENOM" id="CLU_005603_0_0_2"/>
<dbReference type="Gene3D" id="2.60.40.1190">
    <property type="match status" value="1"/>
</dbReference>
<reference evidence="7" key="1">
    <citation type="submission" date="2006-12" db="EMBL/GenBank/DDBJ databases">
        <title>Complete sequence of Pyrobaculum islandicum DSM 4184.</title>
        <authorList>
            <person name="Copeland A."/>
            <person name="Lucas S."/>
            <person name="Lapidus A."/>
            <person name="Barry K."/>
            <person name="Detter J.C."/>
            <person name="Glavina del Rio T."/>
            <person name="Dalin E."/>
            <person name="Tice H."/>
            <person name="Pitluck S."/>
            <person name="Meincke L."/>
            <person name="Brettin T."/>
            <person name="Bruce D."/>
            <person name="Han C."/>
            <person name="Tapia R."/>
            <person name="Gilna P."/>
            <person name="Schmutz J."/>
            <person name="Larimer F."/>
            <person name="Land M."/>
            <person name="Hauser L."/>
            <person name="Kyrpides N."/>
            <person name="Mikhailova N."/>
            <person name="Cozen A.E."/>
            <person name="Fitz-Gibbon S.T."/>
            <person name="House C.H."/>
            <person name="Saltikov C."/>
            <person name="Lowe T."/>
            <person name="Richardson P."/>
        </authorList>
    </citation>
    <scope>NUCLEOTIDE SEQUENCE [LARGE SCALE GENOMIC DNA]</scope>
    <source>
        <strain evidence="7">DSM 4184</strain>
    </source>
</reference>
<comment type="similarity">
    <text evidence="1 3">Belongs to the glycosyl hydrolase 57 family.</text>
</comment>
<keyword evidence="7" id="KW-0378">Hydrolase</keyword>
<gene>
    <name evidence="7" type="ordered locus">Pisl_0985</name>
</gene>
<evidence type="ECO:0000259" key="5">
    <source>
        <dbReference type="Pfam" id="PF03065"/>
    </source>
</evidence>
<dbReference type="SUPFAM" id="SSF49344">
    <property type="entry name" value="CBD9-like"/>
    <property type="match status" value="1"/>
</dbReference>
<dbReference type="InterPro" id="IPR027291">
    <property type="entry name" value="Glyco_hydro_38_N_sf"/>
</dbReference>
<dbReference type="SUPFAM" id="SSF88713">
    <property type="entry name" value="Glycoside hydrolase/deacetylase"/>
    <property type="match status" value="1"/>
</dbReference>